<dbReference type="Proteomes" id="UP000674143">
    <property type="component" value="Unassembled WGS sequence"/>
</dbReference>
<reference evidence="5" key="2">
    <citation type="journal article" date="2021" name="Sci. Data">
        <title>Chromosome-scale genome sequencing, assembly and annotation of six genomes from subfamily Leishmaniinae.</title>
        <authorList>
            <person name="Almutairi H."/>
            <person name="Urbaniak M.D."/>
            <person name="Bates M.D."/>
            <person name="Jariyapan N."/>
            <person name="Kwakye-Nuako G."/>
            <person name="Thomaz Soccol V."/>
            <person name="Al-Salem W.S."/>
            <person name="Dillon R.J."/>
            <person name="Bates P.A."/>
            <person name="Gatherer D."/>
        </authorList>
    </citation>
    <scope>NUCLEOTIDE SEQUENCE [LARGE SCALE GENOMIC DNA]</scope>
</reference>
<organism evidence="4 5">
    <name type="scientific">Leishmania orientalis</name>
    <dbReference type="NCBI Taxonomy" id="2249476"/>
    <lineage>
        <taxon>Eukaryota</taxon>
        <taxon>Discoba</taxon>
        <taxon>Euglenozoa</taxon>
        <taxon>Kinetoplastea</taxon>
        <taxon>Metakinetoplastina</taxon>
        <taxon>Trypanosomatida</taxon>
        <taxon>Trypanosomatidae</taxon>
        <taxon>Leishmaniinae</taxon>
        <taxon>Leishmania</taxon>
    </lineage>
</organism>
<evidence type="ECO:0000256" key="1">
    <source>
        <dbReference type="SAM" id="MobiDB-lite"/>
    </source>
</evidence>
<feature type="compositionally biased region" description="Low complexity" evidence="1">
    <location>
        <begin position="115"/>
        <end position="131"/>
    </location>
</feature>
<evidence type="ECO:0000313" key="4">
    <source>
        <dbReference type="EMBL" id="KAG5472840.1"/>
    </source>
</evidence>
<protein>
    <recommendedName>
        <fullName evidence="3">J domain-containing protein</fullName>
    </recommendedName>
</protein>
<dbReference type="InterPro" id="IPR036869">
    <property type="entry name" value="J_dom_sf"/>
</dbReference>
<dbReference type="GeneID" id="92358133"/>
<dbReference type="CDD" id="cd06257">
    <property type="entry name" value="DnaJ"/>
    <property type="match status" value="1"/>
</dbReference>
<feature type="compositionally biased region" description="Basic and acidic residues" evidence="1">
    <location>
        <begin position="140"/>
        <end position="155"/>
    </location>
</feature>
<dbReference type="InterPro" id="IPR050817">
    <property type="entry name" value="DjlA_DnaK_co-chaperone"/>
</dbReference>
<dbReference type="EMBL" id="JAFHLR010000030">
    <property type="protein sequence ID" value="KAG5472840.1"/>
    <property type="molecule type" value="Genomic_DNA"/>
</dbReference>
<dbReference type="Pfam" id="PF00226">
    <property type="entry name" value="DnaJ"/>
    <property type="match status" value="1"/>
</dbReference>
<dbReference type="Gene3D" id="1.10.287.110">
    <property type="entry name" value="DnaJ domain"/>
    <property type="match status" value="1"/>
</dbReference>
<feature type="transmembrane region" description="Helical" evidence="2">
    <location>
        <begin position="233"/>
        <end position="249"/>
    </location>
</feature>
<keyword evidence="2" id="KW-0472">Membrane</keyword>
<dbReference type="PANTHER" id="PTHR24074">
    <property type="entry name" value="CO-CHAPERONE PROTEIN DJLA"/>
    <property type="match status" value="1"/>
</dbReference>
<dbReference type="PROSITE" id="PS50076">
    <property type="entry name" value="DNAJ_2"/>
    <property type="match status" value="1"/>
</dbReference>
<sequence length="336" mass="37821">MFSLIHSRLLLPQRDPFKILGLQRSATKAEVKMRYRELARIYHPDAEAGDSAKMEEVNHAYKLLLKEGGYERLHLPGPSEALRGGAKGVAGVTVESRRQPLRETATAPFTVDQQSSVNEGSSSGASAGPASTPLTDEEVEKLSALDPATERRTPEGKYLYQNRDDQSWVELDRCLVRGQQPRYTSFSAQADMDGELRRRAALLEKEQNEKSRFQRMTDRLANSAELPTRNPRLLRIYAFILLCAFYLMYKRTFERTKHQRKRTQFYQDLEGNRETLMAAYEKHKEGLQVTATAAALVFLAAAEHKTGDDPVVPSAPEVFYCSVKPPNDHFTVVAGG</sequence>
<dbReference type="RefSeq" id="XP_067061236.1">
    <property type="nucleotide sequence ID" value="XM_067204199.1"/>
</dbReference>
<dbReference type="PRINTS" id="PR00625">
    <property type="entry name" value="JDOMAIN"/>
</dbReference>
<dbReference type="SMART" id="SM00271">
    <property type="entry name" value="DnaJ"/>
    <property type="match status" value="1"/>
</dbReference>
<proteinExistence type="predicted"/>
<name>A0A836H9H9_9TRYP</name>
<dbReference type="SUPFAM" id="SSF46565">
    <property type="entry name" value="Chaperone J-domain"/>
    <property type="match status" value="1"/>
</dbReference>
<reference evidence="5" key="1">
    <citation type="journal article" date="2021" name="Microbiol. Resour. Announc.">
        <title>LGAAP: Leishmaniinae Genome Assembly and Annotation Pipeline.</title>
        <authorList>
            <person name="Almutairi H."/>
            <person name="Urbaniak M.D."/>
            <person name="Bates M.D."/>
            <person name="Jariyapan N."/>
            <person name="Kwakye-Nuako G."/>
            <person name="Thomaz-Soccol V."/>
            <person name="Al-Salem W.S."/>
            <person name="Dillon R.J."/>
            <person name="Bates P.A."/>
            <person name="Gatherer D."/>
        </authorList>
    </citation>
    <scope>NUCLEOTIDE SEQUENCE [LARGE SCALE GENOMIC DNA]</scope>
</reference>
<keyword evidence="2" id="KW-1133">Transmembrane helix</keyword>
<dbReference type="AlphaFoldDB" id="A0A836H9H9"/>
<evidence type="ECO:0000259" key="3">
    <source>
        <dbReference type="PROSITE" id="PS50076"/>
    </source>
</evidence>
<feature type="region of interest" description="Disordered" evidence="1">
    <location>
        <begin position="91"/>
        <end position="159"/>
    </location>
</feature>
<dbReference type="SMR" id="A0A836H9H9"/>
<gene>
    <name evidence="4" type="ORF">LSCM4_02165</name>
</gene>
<feature type="domain" description="J" evidence="3">
    <location>
        <begin position="15"/>
        <end position="69"/>
    </location>
</feature>
<dbReference type="KEGG" id="loi:92358133"/>
<accession>A0A836H9H9</accession>
<keyword evidence="5" id="KW-1185">Reference proteome</keyword>
<comment type="caution">
    <text evidence="4">The sequence shown here is derived from an EMBL/GenBank/DDBJ whole genome shotgun (WGS) entry which is preliminary data.</text>
</comment>
<evidence type="ECO:0000256" key="2">
    <source>
        <dbReference type="SAM" id="Phobius"/>
    </source>
</evidence>
<evidence type="ECO:0000313" key="5">
    <source>
        <dbReference type="Proteomes" id="UP000674143"/>
    </source>
</evidence>
<dbReference type="InterPro" id="IPR001623">
    <property type="entry name" value="DnaJ_domain"/>
</dbReference>
<keyword evidence="2" id="KW-0812">Transmembrane</keyword>